<evidence type="ECO:0000256" key="2">
    <source>
        <dbReference type="ARBA" id="ARBA00022670"/>
    </source>
</evidence>
<evidence type="ECO:0000256" key="3">
    <source>
        <dbReference type="ARBA" id="ARBA00022729"/>
    </source>
</evidence>
<feature type="active site" description="Charge relay system" evidence="8">
    <location>
        <position position="313"/>
    </location>
</feature>
<dbReference type="PIRSF" id="PIRSF001134">
    <property type="entry name" value="Streptogrisin"/>
    <property type="match status" value="1"/>
</dbReference>
<sequence length="365" mass="36078">MSLRSLFAIAGATVTAVALATPANAALPSVLDATADSGTLAATQETLASRLGSSYGNTWLDQATGKLVVGVTDASRVAEVRAAGATAKVVKHSAAELAGVQSTLDGKAAGAAESVPASVTGWYVDPAANQVVVSVLNDDAAGLAWAKTAASGPVRTERVTDAPRPLWNIIGGQAIYFGGGRCSVGFNARNSAGTRYVITAGHCTELGGAVTGTGGSIGSVSGSSFPTNDYGRITVSSSAAVSTPLVDRYSSGSDVTVAGRTVTPVGGGVCRSGSTTGWKCGTVQAFNQTVNYGGGDIVYGLTRTNACAEPGDSGGSFVSNPGSGTRVQAQGLTSGGSGNCSSGGTTFFQPINEALTAYGLTLVTG</sequence>
<keyword evidence="2 12" id="KW-0645">Protease</keyword>
<evidence type="ECO:0000313" key="12">
    <source>
        <dbReference type="EMBL" id="EWC63643.1"/>
    </source>
</evidence>
<dbReference type="eggNOG" id="COG3979">
    <property type="taxonomic scope" value="Bacteria"/>
</dbReference>
<dbReference type="Proteomes" id="UP000019277">
    <property type="component" value="Unassembled WGS sequence"/>
</dbReference>
<evidence type="ECO:0000256" key="6">
    <source>
        <dbReference type="ARBA" id="ARBA00023145"/>
    </source>
</evidence>
<keyword evidence="4 12" id="KW-0378">Hydrolase</keyword>
<dbReference type="Pfam" id="PF02983">
    <property type="entry name" value="Pro_Al_protease"/>
    <property type="match status" value="1"/>
</dbReference>
<evidence type="ECO:0000256" key="8">
    <source>
        <dbReference type="PIRSR" id="PIRSR001134-1"/>
    </source>
</evidence>
<dbReference type="AlphaFoldDB" id="W7ITG9"/>
<evidence type="ECO:0000256" key="9">
    <source>
        <dbReference type="PIRSR" id="PIRSR001134-2"/>
    </source>
</evidence>
<dbReference type="InterPro" id="IPR043504">
    <property type="entry name" value="Peptidase_S1_PA_chymotrypsin"/>
</dbReference>
<keyword evidence="5" id="KW-0720">Serine protease</keyword>
<dbReference type="SUPFAM" id="SSF50494">
    <property type="entry name" value="Trypsin-like serine proteases"/>
    <property type="match status" value="1"/>
</dbReference>
<feature type="disulfide bond" evidence="9">
    <location>
        <begin position="270"/>
        <end position="280"/>
    </location>
</feature>
<comment type="caution">
    <text evidence="12">The sequence shown here is derived from an EMBL/GenBank/DDBJ whole genome shotgun (WGS) entry which is preliminary data.</text>
</comment>
<dbReference type="PROSITE" id="PS00134">
    <property type="entry name" value="TRYPSIN_HIS"/>
    <property type="match status" value="1"/>
</dbReference>
<keyword evidence="3 10" id="KW-0732">Signal</keyword>
<dbReference type="GO" id="GO:0006508">
    <property type="term" value="P:proteolysis"/>
    <property type="evidence" value="ECO:0007669"/>
    <property type="project" value="UniProtKB-KW"/>
</dbReference>
<keyword evidence="13" id="KW-1185">Reference proteome</keyword>
<keyword evidence="7 9" id="KW-1015">Disulfide bond</keyword>
<dbReference type="EMBL" id="AYXG01000040">
    <property type="protein sequence ID" value="EWC63643.1"/>
    <property type="molecule type" value="Genomic_DNA"/>
</dbReference>
<feature type="active site" description="Charge relay system" evidence="8">
    <location>
        <position position="229"/>
    </location>
</feature>
<dbReference type="InterPro" id="IPR001316">
    <property type="entry name" value="Pept_S1A_streptogrisin"/>
</dbReference>
<evidence type="ECO:0000259" key="11">
    <source>
        <dbReference type="Pfam" id="PF02983"/>
    </source>
</evidence>
<dbReference type="EC" id="3.4.21.-" evidence="12"/>
<dbReference type="InterPro" id="IPR009003">
    <property type="entry name" value="Peptidase_S1_PA"/>
</dbReference>
<gene>
    <name evidence="12" type="ORF">UO65_1031</name>
</gene>
<comment type="similarity">
    <text evidence="1">Belongs to the peptidase S1 family.</text>
</comment>
<feature type="disulfide bond" evidence="9">
    <location>
        <begin position="307"/>
        <end position="340"/>
    </location>
</feature>
<evidence type="ECO:0000256" key="7">
    <source>
        <dbReference type="ARBA" id="ARBA00023157"/>
    </source>
</evidence>
<feature type="chain" id="PRO_5004895989" evidence="10">
    <location>
        <begin position="26"/>
        <end position="365"/>
    </location>
</feature>
<dbReference type="InterPro" id="IPR035070">
    <property type="entry name" value="Streptogrisin_prodomain"/>
</dbReference>
<dbReference type="PRINTS" id="PR00861">
    <property type="entry name" value="ALYTICPTASE"/>
</dbReference>
<feature type="domain" description="Peptidase S1A alpha-lytic prodomain" evidence="11">
    <location>
        <begin position="92"/>
        <end position="150"/>
    </location>
</feature>
<dbReference type="PATRIC" id="fig|909613.9.peg.1045"/>
<evidence type="ECO:0000256" key="5">
    <source>
        <dbReference type="ARBA" id="ARBA00022825"/>
    </source>
</evidence>
<feature type="signal peptide" evidence="10">
    <location>
        <begin position="1"/>
        <end position="25"/>
    </location>
</feature>
<protein>
    <submittedName>
        <fullName evidence="12">Streptogrisin-C (Serine protease C) (SGPC)</fullName>
        <ecNumber evidence="12">3.4.21.-</ecNumber>
    </submittedName>
</protein>
<keyword evidence="6" id="KW-0865">Zymogen</keyword>
<evidence type="ECO:0000256" key="1">
    <source>
        <dbReference type="ARBA" id="ARBA00007664"/>
    </source>
</evidence>
<dbReference type="InterPro" id="IPR033116">
    <property type="entry name" value="TRYPSIN_SER"/>
</dbReference>
<dbReference type="InterPro" id="IPR004236">
    <property type="entry name" value="Pept_S1_alpha_lytic"/>
</dbReference>
<dbReference type="STRING" id="909613.UO65_1031"/>
<evidence type="ECO:0000256" key="4">
    <source>
        <dbReference type="ARBA" id="ARBA00022801"/>
    </source>
</evidence>
<dbReference type="Gene3D" id="2.40.10.10">
    <property type="entry name" value="Trypsin-like serine proteases"/>
    <property type="match status" value="2"/>
</dbReference>
<name>W7ITG9_9PSEU</name>
<dbReference type="PROSITE" id="PS00135">
    <property type="entry name" value="TRYPSIN_SER"/>
    <property type="match status" value="1"/>
</dbReference>
<reference evidence="12 13" key="1">
    <citation type="journal article" date="2014" name="Genome Announc.">
        <title>Draft Genome Sequence of the Antitrypanosomally Active Sponge-Associated Bacterium Actinokineospora sp. Strain EG49.</title>
        <authorList>
            <person name="Harjes J."/>
            <person name="Ryu T."/>
            <person name="Abdelmohsen U.R."/>
            <person name="Moitinho-Silva L."/>
            <person name="Horn H."/>
            <person name="Ravasi T."/>
            <person name="Hentschel U."/>
        </authorList>
    </citation>
    <scope>NUCLEOTIDE SEQUENCE [LARGE SCALE GENOMIC DNA]</scope>
    <source>
        <strain evidence="12 13">EG49</strain>
    </source>
</reference>
<dbReference type="InterPro" id="IPR018114">
    <property type="entry name" value="TRYPSIN_HIS"/>
</dbReference>
<feature type="active site" description="Charge relay system" evidence="8">
    <location>
        <position position="202"/>
    </location>
</feature>
<accession>W7ITG9</accession>
<evidence type="ECO:0000256" key="10">
    <source>
        <dbReference type="SAM" id="SignalP"/>
    </source>
</evidence>
<feature type="disulfide bond" evidence="9">
    <location>
        <begin position="182"/>
        <end position="203"/>
    </location>
</feature>
<evidence type="ECO:0000313" key="13">
    <source>
        <dbReference type="Proteomes" id="UP000019277"/>
    </source>
</evidence>
<dbReference type="CDD" id="cd21112">
    <property type="entry name" value="alphaLP-like"/>
    <property type="match status" value="1"/>
</dbReference>
<dbReference type="Gene3D" id="3.30.300.50">
    <property type="match status" value="2"/>
</dbReference>
<organism evidence="12 13">
    <name type="scientific">Actinokineospora spheciospongiae</name>
    <dbReference type="NCBI Taxonomy" id="909613"/>
    <lineage>
        <taxon>Bacteria</taxon>
        <taxon>Bacillati</taxon>
        <taxon>Actinomycetota</taxon>
        <taxon>Actinomycetes</taxon>
        <taxon>Pseudonocardiales</taxon>
        <taxon>Pseudonocardiaceae</taxon>
        <taxon>Actinokineospora</taxon>
    </lineage>
</organism>
<dbReference type="GO" id="GO:0004252">
    <property type="term" value="F:serine-type endopeptidase activity"/>
    <property type="evidence" value="ECO:0007669"/>
    <property type="project" value="InterPro"/>
</dbReference>
<proteinExistence type="inferred from homology"/>
<dbReference type="GO" id="GO:0005576">
    <property type="term" value="C:extracellular region"/>
    <property type="evidence" value="ECO:0007669"/>
    <property type="project" value="InterPro"/>
</dbReference>